<dbReference type="Gene3D" id="3.40.50.150">
    <property type="entry name" value="Vaccinia Virus protein VP39"/>
    <property type="match status" value="1"/>
</dbReference>
<evidence type="ECO:0000256" key="2">
    <source>
        <dbReference type="SAM" id="MobiDB-lite"/>
    </source>
</evidence>
<dbReference type="InterPro" id="IPR029063">
    <property type="entry name" value="SAM-dependent_MTases_sf"/>
</dbReference>
<proteinExistence type="inferred from homology"/>
<name>A0AAD9T2U7_9HELO</name>
<dbReference type="GO" id="GO:0032259">
    <property type="term" value="P:methylation"/>
    <property type="evidence" value="ECO:0007669"/>
    <property type="project" value="InterPro"/>
</dbReference>
<feature type="region of interest" description="Disordered" evidence="2">
    <location>
        <begin position="161"/>
        <end position="198"/>
    </location>
</feature>
<comment type="similarity">
    <text evidence="1">Belongs to the MT-A70-like family.</text>
</comment>
<dbReference type="InterPro" id="IPR002052">
    <property type="entry name" value="DNA_methylase_N6_adenine_CS"/>
</dbReference>
<evidence type="ECO:0000313" key="4">
    <source>
        <dbReference type="EMBL" id="KAK2627793.1"/>
    </source>
</evidence>
<dbReference type="GO" id="GO:0005634">
    <property type="term" value="C:nucleus"/>
    <property type="evidence" value="ECO:0007669"/>
    <property type="project" value="TreeGrafter"/>
</dbReference>
<evidence type="ECO:0000256" key="1">
    <source>
        <dbReference type="PROSITE-ProRule" id="PRU00489"/>
    </source>
</evidence>
<dbReference type="PROSITE" id="PS00092">
    <property type="entry name" value="N6_MTASE"/>
    <property type="match status" value="1"/>
</dbReference>
<protein>
    <recommendedName>
        <fullName evidence="6">MT-A70-domain-containing protein</fullName>
    </recommendedName>
</protein>
<dbReference type="GO" id="GO:0008168">
    <property type="term" value="F:methyltransferase activity"/>
    <property type="evidence" value="ECO:0007669"/>
    <property type="project" value="InterPro"/>
</dbReference>
<keyword evidence="3" id="KW-1133">Transmembrane helix</keyword>
<gene>
    <name evidence="4" type="ORF">QTJ16_002439</name>
</gene>
<evidence type="ECO:0000313" key="5">
    <source>
        <dbReference type="Proteomes" id="UP001285354"/>
    </source>
</evidence>
<evidence type="ECO:0000256" key="3">
    <source>
        <dbReference type="SAM" id="Phobius"/>
    </source>
</evidence>
<sequence>MLNNRLLFLRIALSPLSDTVFIVVLFWVSLSSRRFRYTHIYTYELLLGFTSSMASEDYYGPCILYANKDNTVILIDIPRSIELAQGRTFMRRKLTSSKPPELPFPSLEPKSAKAKARLLSPTCTLRDLVLRKILELALEQVKDGHTGDWCGKRVYYHSPHTRKRKRETSEFSPAVSGHAADSSTGISTVGDRSSTSTAGSMDALPRFVWDDTTTVHINRNLMEQCLRVSRGATREIMLPDCYIPPKAVFIIGDIMKTIDSFKQMAPRFDLVVMDPPWPNRSAERKGDYRTCYDAADVRGMLFSIPLVNHLTDDGVIAVWITNKERFREMLLDPSEEGLFNKWGVTLAEEWVWLKTTTSGEPVYPLKSTWRKPYEILLVGRRGHPTGKVLRRVIVGVPDLHSRKPNGKVLYEMMRNRVNKEVIKDKYQALEIFARNLTAGWWSWGMEPLKFQDISMWRDDRCRRS</sequence>
<keyword evidence="3" id="KW-0472">Membrane</keyword>
<keyword evidence="3" id="KW-0812">Transmembrane</keyword>
<organism evidence="4 5">
    <name type="scientific">Diplocarpon rosae</name>
    <dbReference type="NCBI Taxonomy" id="946125"/>
    <lineage>
        <taxon>Eukaryota</taxon>
        <taxon>Fungi</taxon>
        <taxon>Dikarya</taxon>
        <taxon>Ascomycota</taxon>
        <taxon>Pezizomycotina</taxon>
        <taxon>Leotiomycetes</taxon>
        <taxon>Helotiales</taxon>
        <taxon>Drepanopezizaceae</taxon>
        <taxon>Diplocarpon</taxon>
    </lineage>
</organism>
<evidence type="ECO:0008006" key="6">
    <source>
        <dbReference type="Google" id="ProtNLM"/>
    </source>
</evidence>
<dbReference type="PANTHER" id="PTHR12829:SF4">
    <property type="entry name" value="N(6)-ADENINE-SPECIFIC METHYLTRANSFERASE METTL4"/>
    <property type="match status" value="1"/>
</dbReference>
<dbReference type="SUPFAM" id="SSF53335">
    <property type="entry name" value="S-adenosyl-L-methionine-dependent methyltransferases"/>
    <property type="match status" value="1"/>
</dbReference>
<dbReference type="Proteomes" id="UP001285354">
    <property type="component" value="Unassembled WGS sequence"/>
</dbReference>
<feature type="compositionally biased region" description="Polar residues" evidence="2">
    <location>
        <begin position="181"/>
        <end position="198"/>
    </location>
</feature>
<accession>A0AAD9T2U7</accession>
<dbReference type="PROSITE" id="PS51143">
    <property type="entry name" value="MT_A70"/>
    <property type="match status" value="1"/>
</dbReference>
<dbReference type="AlphaFoldDB" id="A0AAD9T2U7"/>
<feature type="transmembrane region" description="Helical" evidence="3">
    <location>
        <begin position="7"/>
        <end position="30"/>
    </location>
</feature>
<dbReference type="PANTHER" id="PTHR12829">
    <property type="entry name" value="N6-ADENOSINE-METHYLTRANSFERASE"/>
    <property type="match status" value="1"/>
</dbReference>
<comment type="caution">
    <text evidence="4">The sequence shown here is derived from an EMBL/GenBank/DDBJ whole genome shotgun (WGS) entry which is preliminary data.</text>
</comment>
<dbReference type="InterPro" id="IPR007757">
    <property type="entry name" value="MT-A70-like"/>
</dbReference>
<reference evidence="4" key="1">
    <citation type="submission" date="2023-06" db="EMBL/GenBank/DDBJ databases">
        <title>Draft genome of Marssonina rosae.</title>
        <authorList>
            <person name="Cheng Q."/>
        </authorList>
    </citation>
    <scope>NUCLEOTIDE SEQUENCE</scope>
    <source>
        <strain evidence="4">R4</strain>
    </source>
</reference>
<dbReference type="EMBL" id="JAUBYV010000003">
    <property type="protein sequence ID" value="KAK2627793.1"/>
    <property type="molecule type" value="Genomic_DNA"/>
</dbReference>
<dbReference type="GO" id="GO:0003676">
    <property type="term" value="F:nucleic acid binding"/>
    <property type="evidence" value="ECO:0007669"/>
    <property type="project" value="InterPro"/>
</dbReference>
<dbReference type="Pfam" id="PF05063">
    <property type="entry name" value="MT-A70"/>
    <property type="match status" value="1"/>
</dbReference>
<keyword evidence="5" id="KW-1185">Reference proteome</keyword>